<evidence type="ECO:0008006" key="9">
    <source>
        <dbReference type="Google" id="ProtNLM"/>
    </source>
</evidence>
<comment type="subcellular location">
    <subcellularLocation>
        <location evidence="1">Membrane</location>
        <topology evidence="1">Multi-pass membrane protein</topology>
    </subcellularLocation>
</comment>
<evidence type="ECO:0000256" key="2">
    <source>
        <dbReference type="ARBA" id="ARBA00008803"/>
    </source>
</evidence>
<reference evidence="7 8" key="1">
    <citation type="journal article" date="2024" name="Nat. Commun.">
        <title>Phylogenomics reveals the evolutionary origins of lichenization in chlorophyte algae.</title>
        <authorList>
            <person name="Puginier C."/>
            <person name="Libourel C."/>
            <person name="Otte J."/>
            <person name="Skaloud P."/>
            <person name="Haon M."/>
            <person name="Grisel S."/>
            <person name="Petersen M."/>
            <person name="Berrin J.G."/>
            <person name="Delaux P.M."/>
            <person name="Dal Grande F."/>
            <person name="Keller J."/>
        </authorList>
    </citation>
    <scope>NUCLEOTIDE SEQUENCE [LARGE SCALE GENOMIC DNA]</scope>
    <source>
        <strain evidence="7 8">SAG 216-7</strain>
    </source>
</reference>
<evidence type="ECO:0000256" key="6">
    <source>
        <dbReference type="SAM" id="Phobius"/>
    </source>
</evidence>
<dbReference type="Pfam" id="PF05346">
    <property type="entry name" value="DUF747"/>
    <property type="match status" value="1"/>
</dbReference>
<keyword evidence="8" id="KW-1185">Reference proteome</keyword>
<proteinExistence type="inferred from homology"/>
<dbReference type="Proteomes" id="UP001491310">
    <property type="component" value="Unassembled WGS sequence"/>
</dbReference>
<dbReference type="PANTHER" id="PTHR13317:SF4">
    <property type="entry name" value="TRANSMEMBRANE ANTERIOR POSTERIOR TRANSFORMATION PROTEIN 1 HOMOLOG"/>
    <property type="match status" value="1"/>
</dbReference>
<gene>
    <name evidence="7" type="ORF">WJX75_004929</name>
</gene>
<sequence>MRSTFSGLISNRSCQKSMHVSQRKLNHRRGPLLCGESTAKSDVRPNQAQALGTAPPNSSFGQYLWAELNPNAAAPPSAMRQGLLERQRVYNAILFVPFQLERLLWYGLLVCLDSFLAVFTVLPVRLLGALSTAVGPLRRGGGCLHGDQLFDMLCVLIFGATIAFLRFLPAGTIYFWLKDLTQEFLKLHVVHGAVEIFDKISCAFVVDALDALSGTCGLYLSTSGRWWHLAQLGADLAVTLALVLFHSVVLICQFMTFSVAMNSKRSNALIALLIASNFVEIKGTVFKRFDPAKLFVLVGQDVTERFHLLLSLLFVVVEEMDNSGSPRPSPELLRRCGYIFGAEILIDITKHAVLSKLNDIRPTVYQRFMRDVCEKAKGGQSHTAHRVVAFEPYAPAALFLRIAVTALIVSKSEQPMLQAGWPGPWQVASLGAYCIAAWVAVFVAKAALGFSLRGIAVHFLNRHPKA</sequence>
<evidence type="ECO:0000313" key="7">
    <source>
        <dbReference type="EMBL" id="KAK9908256.1"/>
    </source>
</evidence>
<feature type="transmembrane region" description="Helical" evidence="6">
    <location>
        <begin position="393"/>
        <end position="410"/>
    </location>
</feature>
<feature type="transmembrane region" description="Helical" evidence="6">
    <location>
        <begin position="430"/>
        <end position="452"/>
    </location>
</feature>
<dbReference type="InterPro" id="IPR008010">
    <property type="entry name" value="Tatp1"/>
</dbReference>
<protein>
    <recommendedName>
        <fullName evidence="9">DUF747-domain-containing protein</fullName>
    </recommendedName>
</protein>
<comment type="caution">
    <text evidence="7">The sequence shown here is derived from an EMBL/GenBank/DDBJ whole genome shotgun (WGS) entry which is preliminary data.</text>
</comment>
<evidence type="ECO:0000313" key="8">
    <source>
        <dbReference type="Proteomes" id="UP001491310"/>
    </source>
</evidence>
<evidence type="ECO:0000256" key="1">
    <source>
        <dbReference type="ARBA" id="ARBA00004141"/>
    </source>
</evidence>
<dbReference type="PANTHER" id="PTHR13317">
    <property type="entry name" value="TRANSMEMBRANE ANTERIOR POSTERIOR TRANSFORMATION PROTEIN 1 HOMOLOG"/>
    <property type="match status" value="1"/>
</dbReference>
<accession>A0ABR2YNS0</accession>
<comment type="similarity">
    <text evidence="2">Belongs to the TAPT1 family.</text>
</comment>
<dbReference type="EMBL" id="JALJOT010000008">
    <property type="protein sequence ID" value="KAK9908256.1"/>
    <property type="molecule type" value="Genomic_DNA"/>
</dbReference>
<keyword evidence="3 6" id="KW-0812">Transmembrane</keyword>
<keyword evidence="4 6" id="KW-1133">Transmembrane helix</keyword>
<keyword evidence="5 6" id="KW-0472">Membrane</keyword>
<evidence type="ECO:0000256" key="3">
    <source>
        <dbReference type="ARBA" id="ARBA00022692"/>
    </source>
</evidence>
<feature type="transmembrane region" description="Helical" evidence="6">
    <location>
        <begin position="149"/>
        <end position="177"/>
    </location>
</feature>
<organism evidence="7 8">
    <name type="scientific">Coccomyxa subellipsoidea</name>
    <dbReference type="NCBI Taxonomy" id="248742"/>
    <lineage>
        <taxon>Eukaryota</taxon>
        <taxon>Viridiplantae</taxon>
        <taxon>Chlorophyta</taxon>
        <taxon>core chlorophytes</taxon>
        <taxon>Trebouxiophyceae</taxon>
        <taxon>Trebouxiophyceae incertae sedis</taxon>
        <taxon>Coccomyxaceae</taxon>
        <taxon>Coccomyxa</taxon>
    </lineage>
</organism>
<evidence type="ECO:0000256" key="5">
    <source>
        <dbReference type="ARBA" id="ARBA00023136"/>
    </source>
</evidence>
<evidence type="ECO:0000256" key="4">
    <source>
        <dbReference type="ARBA" id="ARBA00022989"/>
    </source>
</evidence>
<name>A0ABR2YNS0_9CHLO</name>
<feature type="transmembrane region" description="Helical" evidence="6">
    <location>
        <begin position="236"/>
        <end position="257"/>
    </location>
</feature>